<sequence length="428" mass="49551">MRYWRLFNVTFAVILPVVYLFSVVGKNGIDVSYDQGSLSVKNDISLDLDEQYELYYEIPSLQYLWNKSFIPQKGYPIAMERWKAVSNNTCLKSSSSKDNESILKWENHKIPHAIVVGCQKCGSTALASFFRSHPNIVTPNRELHFLSQYMDRMPTKTSDGIDQRYWKQEYYTYMRTYTKEMEVAKKSSGKEDVNIPTNASTRLLIEKTPNYILLSDRVPQRLLCLSPWSKIILLLRNPVDRAFSHYNMAYQGYYRRRKMHDTTPFPSFDEWLRRDYNVLVALGVLSNQSLSSGVPNLGYQGTERERKGWAAYTKLAAIGSTGGIGRGLYSLQILQWKMAYQEAKQPLDMLVLSSDSARKHPQQVFDLICDHLGVARHLLSQETIECGGNKRDYSKIPPMSNSTRQWLESIFEPYNQQLNQVLGKEFWE</sequence>
<dbReference type="AlphaFoldDB" id="A0A9K3PHY7"/>
<comment type="caution">
    <text evidence="4">The sequence shown here is derived from an EMBL/GenBank/DDBJ whole genome shotgun (WGS) entry which is preliminary data.</text>
</comment>
<proteinExistence type="predicted"/>
<evidence type="ECO:0000256" key="2">
    <source>
        <dbReference type="PIRSR" id="PIRSR637359-1"/>
    </source>
</evidence>
<keyword evidence="1" id="KW-0808">Transferase</keyword>
<evidence type="ECO:0000256" key="3">
    <source>
        <dbReference type="PIRSR" id="PIRSR637359-2"/>
    </source>
</evidence>
<feature type="active site" description="For sulfotransferase activity" evidence="2">
    <location>
        <position position="120"/>
    </location>
</feature>
<organism evidence="4 5">
    <name type="scientific">Nitzschia inconspicua</name>
    <dbReference type="NCBI Taxonomy" id="303405"/>
    <lineage>
        <taxon>Eukaryota</taxon>
        <taxon>Sar</taxon>
        <taxon>Stramenopiles</taxon>
        <taxon>Ochrophyta</taxon>
        <taxon>Bacillariophyta</taxon>
        <taxon>Bacillariophyceae</taxon>
        <taxon>Bacillariophycidae</taxon>
        <taxon>Bacillariales</taxon>
        <taxon>Bacillariaceae</taxon>
        <taxon>Nitzschia</taxon>
    </lineage>
</organism>
<dbReference type="EMBL" id="JAGRRH010000020">
    <property type="protein sequence ID" value="KAG7348028.1"/>
    <property type="molecule type" value="Genomic_DNA"/>
</dbReference>
<gene>
    <name evidence="4" type="ORF">IV203_016733</name>
</gene>
<accession>A0A9K3PHY7</accession>
<feature type="binding site" evidence="3">
    <location>
        <position position="244"/>
    </location>
    <ligand>
        <name>3'-phosphoadenylyl sulfate</name>
        <dbReference type="ChEBI" id="CHEBI:58339"/>
    </ligand>
</feature>
<evidence type="ECO:0000313" key="5">
    <source>
        <dbReference type="Proteomes" id="UP000693970"/>
    </source>
</evidence>
<dbReference type="PANTHER" id="PTHR10605">
    <property type="entry name" value="HEPARAN SULFATE SULFOTRANSFERASE"/>
    <property type="match status" value="1"/>
</dbReference>
<dbReference type="Pfam" id="PF13469">
    <property type="entry name" value="Sulfotransfer_3"/>
    <property type="match status" value="1"/>
</dbReference>
<dbReference type="PANTHER" id="PTHR10605:SF56">
    <property type="entry name" value="BIFUNCTIONAL HEPARAN SULFATE N-DEACETYLASE_N-SULFOTRANSFERASE"/>
    <property type="match status" value="1"/>
</dbReference>
<feature type="binding site" evidence="3">
    <location>
        <position position="236"/>
    </location>
    <ligand>
        <name>3'-phosphoadenylyl sulfate</name>
        <dbReference type="ChEBI" id="CHEBI:58339"/>
    </ligand>
</feature>
<evidence type="ECO:0000256" key="1">
    <source>
        <dbReference type="ARBA" id="ARBA00022679"/>
    </source>
</evidence>
<reference evidence="4" key="2">
    <citation type="submission" date="2021-04" db="EMBL/GenBank/DDBJ databases">
        <authorList>
            <person name="Podell S."/>
        </authorList>
    </citation>
    <scope>NUCLEOTIDE SEQUENCE</scope>
    <source>
        <strain evidence="4">Hildebrandi</strain>
    </source>
</reference>
<dbReference type="InterPro" id="IPR037359">
    <property type="entry name" value="NST/OST"/>
</dbReference>
<dbReference type="Proteomes" id="UP000693970">
    <property type="component" value="Unassembled WGS sequence"/>
</dbReference>
<protein>
    <submittedName>
        <fullName evidence="4">Sulfotransferase</fullName>
    </submittedName>
</protein>
<keyword evidence="5" id="KW-1185">Reference proteome</keyword>
<reference evidence="4" key="1">
    <citation type="journal article" date="2021" name="Sci. Rep.">
        <title>Diploid genomic architecture of Nitzschia inconspicua, an elite biomass production diatom.</title>
        <authorList>
            <person name="Oliver A."/>
            <person name="Podell S."/>
            <person name="Pinowska A."/>
            <person name="Traller J.C."/>
            <person name="Smith S.R."/>
            <person name="McClure R."/>
            <person name="Beliaev A."/>
            <person name="Bohutskyi P."/>
            <person name="Hill E.A."/>
            <person name="Rabines A."/>
            <person name="Zheng H."/>
            <person name="Allen L.Z."/>
            <person name="Kuo A."/>
            <person name="Grigoriev I.V."/>
            <person name="Allen A.E."/>
            <person name="Hazlebeck D."/>
            <person name="Allen E.E."/>
        </authorList>
    </citation>
    <scope>NUCLEOTIDE SEQUENCE</scope>
    <source>
        <strain evidence="4">Hildebrandi</strain>
    </source>
</reference>
<dbReference type="GO" id="GO:0008146">
    <property type="term" value="F:sulfotransferase activity"/>
    <property type="evidence" value="ECO:0007669"/>
    <property type="project" value="InterPro"/>
</dbReference>
<evidence type="ECO:0000313" key="4">
    <source>
        <dbReference type="EMBL" id="KAG7348028.1"/>
    </source>
</evidence>
<name>A0A9K3PHY7_9STRA</name>
<dbReference type="OrthoDB" id="47602at2759"/>